<evidence type="ECO:0000313" key="2">
    <source>
        <dbReference type="EMBL" id="CAB3980972.1"/>
    </source>
</evidence>
<dbReference type="Proteomes" id="UP001152795">
    <property type="component" value="Unassembled WGS sequence"/>
</dbReference>
<dbReference type="PANTHER" id="PTHR46421">
    <property type="entry name" value="PROGRAMMED CELL DEATH PROTEIN 2-LIKE"/>
    <property type="match status" value="1"/>
</dbReference>
<dbReference type="InterPro" id="IPR052815">
    <property type="entry name" value="PDCD2-like_regulator"/>
</dbReference>
<gene>
    <name evidence="2" type="ORF">PACLA_8A072995</name>
</gene>
<dbReference type="Pfam" id="PF04194">
    <property type="entry name" value="PDCD2_C"/>
    <property type="match status" value="1"/>
</dbReference>
<dbReference type="InterPro" id="IPR007320">
    <property type="entry name" value="PDCD2_C"/>
</dbReference>
<keyword evidence="3" id="KW-1185">Reference proteome</keyword>
<dbReference type="GO" id="GO:0006915">
    <property type="term" value="P:apoptotic process"/>
    <property type="evidence" value="ECO:0007669"/>
    <property type="project" value="TreeGrafter"/>
</dbReference>
<evidence type="ECO:0000313" key="3">
    <source>
        <dbReference type="Proteomes" id="UP001152795"/>
    </source>
</evidence>
<evidence type="ECO:0000259" key="1">
    <source>
        <dbReference type="Pfam" id="PF04194"/>
    </source>
</evidence>
<dbReference type="EMBL" id="CACRXK020000340">
    <property type="protein sequence ID" value="CAB3980972.1"/>
    <property type="molecule type" value="Genomic_DNA"/>
</dbReference>
<organism evidence="2 3">
    <name type="scientific">Paramuricea clavata</name>
    <name type="common">Red gorgonian</name>
    <name type="synonym">Violescent sea-whip</name>
    <dbReference type="NCBI Taxonomy" id="317549"/>
    <lineage>
        <taxon>Eukaryota</taxon>
        <taxon>Metazoa</taxon>
        <taxon>Cnidaria</taxon>
        <taxon>Anthozoa</taxon>
        <taxon>Octocorallia</taxon>
        <taxon>Malacalcyonacea</taxon>
        <taxon>Plexauridae</taxon>
        <taxon>Paramuricea</taxon>
    </lineage>
</organism>
<protein>
    <submittedName>
        <fullName evidence="2">Programmed cell death 2-like, partial</fullName>
    </submittedName>
</protein>
<dbReference type="GO" id="GO:0005737">
    <property type="term" value="C:cytoplasm"/>
    <property type="evidence" value="ECO:0007669"/>
    <property type="project" value="InterPro"/>
</dbReference>
<accession>A0A7D9DBU0</accession>
<proteinExistence type="predicted"/>
<dbReference type="PANTHER" id="PTHR46421:SF1">
    <property type="entry name" value="PROGRAMMED CELL DEATH PROTEIN 2-LIKE"/>
    <property type="match status" value="1"/>
</dbReference>
<comment type="caution">
    <text evidence="2">The sequence shown here is derived from an EMBL/GenBank/DDBJ whole genome shotgun (WGS) entry which is preliminary data.</text>
</comment>
<sequence length="385" mass="44287">MYADDTNLIVCSDSINNLEEALNSEMKNIHQWLLSNKLTLNIEKTEYMIIGTRQRLAKIQKNTSVSCGGKLLKQVYSKKTLGVLIDDNLCWNEQIDNISKKDEKQEVENEDTWCDDAHEWGEEETSEEATTISKLKHLEEQARNLNLNEDLNNEQSSETYNNHMSISQDCTLGLQWPNLIYFVPYYINVLEESHFISKEKQLSRAEQTLLNEYAATEGLQDIDEMLDVNTGGEWGGEKYEMGVAKHGDKIFHKFKKQLSLCPKQCLRYSRNGEPLRMTSQGLGTIPTCNSCGEKRVFELQLMPPLVSLLKIDEKRHKTTSLNDNKDNTDTQKTDFKKLSSQCIEFGTVFVYTCSQGCWSEDDVMFREEHVIVHGDPDQHLFKNAK</sequence>
<name>A0A7D9DBU0_PARCT</name>
<reference evidence="2" key="1">
    <citation type="submission" date="2020-04" db="EMBL/GenBank/DDBJ databases">
        <authorList>
            <person name="Alioto T."/>
            <person name="Alioto T."/>
            <person name="Gomez Garrido J."/>
        </authorList>
    </citation>
    <scope>NUCLEOTIDE SEQUENCE</scope>
    <source>
        <strain evidence="2">A484AB</strain>
    </source>
</reference>
<dbReference type="AlphaFoldDB" id="A0A7D9DBU0"/>
<dbReference type="OrthoDB" id="366284at2759"/>
<feature type="domain" description="Programmed cell death protein 2 C-terminal" evidence="1">
    <location>
        <begin position="248"/>
        <end position="373"/>
    </location>
</feature>